<evidence type="ECO:0000256" key="1">
    <source>
        <dbReference type="ARBA" id="ARBA00004236"/>
    </source>
</evidence>
<dbReference type="SMART" id="SM01225">
    <property type="entry name" value="G8"/>
    <property type="match status" value="1"/>
</dbReference>
<dbReference type="RefSeq" id="WP_012257330.1">
    <property type="nucleotide sequence ID" value="NC_010175.1"/>
</dbReference>
<dbReference type="HOGENOM" id="CLU_303204_0_0_0"/>
<keyword evidence="3" id="KW-0732">Signal</keyword>
<dbReference type="SUPFAM" id="SSF49503">
    <property type="entry name" value="Cupredoxins"/>
    <property type="match status" value="1"/>
</dbReference>
<gene>
    <name evidence="6" type="ordered locus">Caur_1446</name>
</gene>
<dbReference type="Pfam" id="PF10162">
    <property type="entry name" value="G8"/>
    <property type="match status" value="1"/>
</dbReference>
<keyword evidence="7" id="KW-1185">Reference proteome</keyword>
<protein>
    <submittedName>
        <fullName evidence="6">Blue (Type 1) copper domain protein</fullName>
    </submittedName>
</protein>
<proteinExistence type="predicted"/>
<dbReference type="Gene3D" id="2.60.40.420">
    <property type="entry name" value="Cupredoxins - blue copper proteins"/>
    <property type="match status" value="1"/>
</dbReference>
<dbReference type="PROSITE" id="PS51484">
    <property type="entry name" value="G8"/>
    <property type="match status" value="1"/>
</dbReference>
<keyword evidence="2" id="KW-0472">Membrane</keyword>
<evidence type="ECO:0000256" key="3">
    <source>
        <dbReference type="ARBA" id="ARBA00022729"/>
    </source>
</evidence>
<keyword evidence="4" id="KW-0325">Glycoprotein</keyword>
<reference evidence="7" key="1">
    <citation type="journal article" date="2011" name="BMC Genomics">
        <title>Complete genome sequence of the filamentous anoxygenic phototrophic bacterium Chloroflexus aurantiacus.</title>
        <authorList>
            <person name="Tang K.H."/>
            <person name="Barry K."/>
            <person name="Chertkov O."/>
            <person name="Dalin E."/>
            <person name="Han C.S."/>
            <person name="Hauser L.J."/>
            <person name="Honchak B.M."/>
            <person name="Karbach L.E."/>
            <person name="Land M.L."/>
            <person name="Lapidus A."/>
            <person name="Larimer F.W."/>
            <person name="Mikhailova N."/>
            <person name="Pitluck S."/>
            <person name="Pierson B.K."/>
            <person name="Blankenship R.E."/>
        </authorList>
    </citation>
    <scope>NUCLEOTIDE SEQUENCE [LARGE SCALE GENOMIC DNA]</scope>
    <source>
        <strain evidence="7">ATCC 29366 / DSM 635 / J-10-fl</strain>
    </source>
</reference>
<dbReference type="STRING" id="324602.Caur_1446"/>
<dbReference type="EMBL" id="CP000909">
    <property type="protein sequence ID" value="ABY34674.1"/>
    <property type="molecule type" value="Genomic_DNA"/>
</dbReference>
<evidence type="ECO:0000313" key="6">
    <source>
        <dbReference type="EMBL" id="ABY34674.1"/>
    </source>
</evidence>
<organism evidence="6 7">
    <name type="scientific">Chloroflexus aurantiacus (strain ATCC 29366 / DSM 635 / J-10-fl)</name>
    <dbReference type="NCBI Taxonomy" id="324602"/>
    <lineage>
        <taxon>Bacteria</taxon>
        <taxon>Bacillati</taxon>
        <taxon>Chloroflexota</taxon>
        <taxon>Chloroflexia</taxon>
        <taxon>Chloroflexales</taxon>
        <taxon>Chloroflexineae</taxon>
        <taxon>Chloroflexaceae</taxon>
        <taxon>Chloroflexus</taxon>
    </lineage>
</organism>
<comment type="subcellular location">
    <subcellularLocation>
        <location evidence="1">Cell membrane</location>
    </subcellularLocation>
</comment>
<dbReference type="AlphaFoldDB" id="A9WAB5"/>
<dbReference type="InterPro" id="IPR019316">
    <property type="entry name" value="G8_domain"/>
</dbReference>
<dbReference type="PANTHER" id="PTHR46769">
    <property type="entry name" value="POLYCYSTIC KIDNEY AND HEPATIC DISEASE 1 (AUTOSOMAL RECESSIVE)-LIKE 1"/>
    <property type="match status" value="1"/>
</dbReference>
<dbReference type="InterPro" id="IPR055401">
    <property type="entry name" value="CEMIP_beta-hel_dom"/>
</dbReference>
<dbReference type="eggNOG" id="COG3794">
    <property type="taxonomic scope" value="Bacteria"/>
</dbReference>
<evidence type="ECO:0000256" key="2">
    <source>
        <dbReference type="ARBA" id="ARBA00022475"/>
    </source>
</evidence>
<dbReference type="PANTHER" id="PTHR46769:SF2">
    <property type="entry name" value="FIBROCYSTIN-L ISOFORM 2 PRECURSOR-RELATED"/>
    <property type="match status" value="1"/>
</dbReference>
<evidence type="ECO:0000313" key="7">
    <source>
        <dbReference type="Proteomes" id="UP000002008"/>
    </source>
</evidence>
<dbReference type="InterPro" id="IPR008972">
    <property type="entry name" value="Cupredoxin"/>
</dbReference>
<dbReference type="InterPro" id="IPR011050">
    <property type="entry name" value="Pectin_lyase_fold/virulence"/>
</dbReference>
<dbReference type="InterPro" id="IPR012334">
    <property type="entry name" value="Pectin_lyas_fold"/>
</dbReference>
<dbReference type="SUPFAM" id="SSF51126">
    <property type="entry name" value="Pectin lyase-like"/>
    <property type="match status" value="1"/>
</dbReference>
<dbReference type="Pfam" id="PF24606">
    <property type="entry name" value="CEMIP_beta-hel"/>
    <property type="match status" value="1"/>
</dbReference>
<evidence type="ECO:0000256" key="4">
    <source>
        <dbReference type="ARBA" id="ARBA00023180"/>
    </source>
</evidence>
<feature type="domain" description="G8" evidence="5">
    <location>
        <begin position="136"/>
        <end position="254"/>
    </location>
</feature>
<dbReference type="InParanoid" id="A9WAB5"/>
<dbReference type="GO" id="GO:0005886">
    <property type="term" value="C:plasma membrane"/>
    <property type="evidence" value="ECO:0007669"/>
    <property type="project" value="UniProtKB-SubCell"/>
</dbReference>
<dbReference type="KEGG" id="cau:Caur_1446"/>
<evidence type="ECO:0000259" key="5">
    <source>
        <dbReference type="PROSITE" id="PS51484"/>
    </source>
</evidence>
<dbReference type="PATRIC" id="fig|324602.8.peg.1646"/>
<keyword evidence="2" id="KW-1003">Cell membrane</keyword>
<dbReference type="Proteomes" id="UP000002008">
    <property type="component" value="Chromosome"/>
</dbReference>
<sequence length="983" mass="107856">MVRSRFIHVSLLLACCTLVIAVIAGSSVSLIAAPTKPQVSLSQAQTYDLHINAGTTINWFNADSVPHRLRAVDGSWETPVIAPGEQINQPFTTAGLSAFLCDFDPAMRGTIVVQSTHAVFVPLVANITAERWSDPATWGGRLPQAGDAVTIPAGKVVLLDVSPPPLQSLLIEGELRFDRQNLNLTVGWIMLHGRGRLQIGTPTEPFTQRATITLTAANLDEDVMGMGTRGILLMGGTFEAYGQTPDRIWTRLADHAATGSTTLTLAEPVNWQTGDQIVIAPTDFYGVAETERLTVQAANETQVALTTPLQKERWGRLQYVSPTGMTLTPTTEVTPLVLDERAEVGILSRRIVIQGADDERWRNDRFGAHIMVMGNGVLRLNGVELRRMGQGGRFGRYPIHFHMLSYAADGSLIGDATQQLVANSSIWNSANRCITIHGTNGTTIRNNICYDIAGHAIFLEDAVERRNLIENNLVLKVRQPPVLLLNHDREAFRRGPSGFWITNPDNIVRGNVAADAAGNGFWLAFPERPLGSNKLVPIRPANTRLGIFSHNVAHSNGKPGINLDFAPFDDAGNTRESRYIPTSDEGPDRYNANRVRFTFSDITTYKNNDNGLWNRTSWPDYVRFVSADNTGMFFAGAGDDGNIRDSLIVGVSLSNRTPTPIHDQPNAAVASYHSTFDIFDNVIVNFALSPRLDRASGAFATNDYYTRPVDRGLIRNPNNILINSHPGRRVISPNINTPVGNAAIAGALWDPHGYWGPAGNYWVYDIPFLTAGKSCVPVSGEDHTKSCNGPYFGVFGFRVDGSPLFEPRMPLTISRLDAGNQIIDQWIVEDGSGGSRNTFNIVAHMRHFAAVPNGRYRIEFRDAVTALPPPTQEVKLNLSNMHTTADKLILAVPFSGSRTVQAYLTTRELYWDVQQLGTPVRYLTQVHSFASLLTTDNSFWQDNASNQVWVNVSGGMALPGGEPANPLSDEALYRVTYLRIFAP</sequence>
<accession>A9WAB5</accession>
<dbReference type="EnsemblBacteria" id="ABY34674">
    <property type="protein sequence ID" value="ABY34674"/>
    <property type="gene ID" value="Caur_1446"/>
</dbReference>
<name>A9WAB5_CHLAA</name>
<dbReference type="InterPro" id="IPR052387">
    <property type="entry name" value="Fibrocystin"/>
</dbReference>
<dbReference type="Gene3D" id="2.160.20.10">
    <property type="entry name" value="Single-stranded right-handed beta-helix, Pectin lyase-like"/>
    <property type="match status" value="1"/>
</dbReference>